<evidence type="ECO:0000313" key="1">
    <source>
        <dbReference type="EMBL" id="MQU19292.1"/>
    </source>
</evidence>
<reference evidence="1 2" key="1">
    <citation type="submission" date="2019-10" db="EMBL/GenBank/DDBJ databases">
        <title>Evaluation of single-gene subtyping targets for Pseudomonas.</title>
        <authorList>
            <person name="Reichler S.J."/>
            <person name="Orsi R.H."/>
            <person name="Wiedmann M."/>
            <person name="Martin N.H."/>
            <person name="Murphy S.I."/>
        </authorList>
    </citation>
    <scope>NUCLEOTIDE SEQUENCE [LARGE SCALE GENOMIC DNA]</scope>
    <source>
        <strain evidence="1 2">FSL R10-1594</strain>
    </source>
</reference>
<gene>
    <name evidence="1" type="ORF">GHN41_23040</name>
</gene>
<accession>A0A7X1XTI0</accession>
<comment type="caution">
    <text evidence="1">The sequence shown here is derived from an EMBL/GenBank/DDBJ whole genome shotgun (WGS) entry which is preliminary data.</text>
</comment>
<evidence type="ECO:0000313" key="2">
    <source>
        <dbReference type="Proteomes" id="UP000443000"/>
    </source>
</evidence>
<dbReference type="AlphaFoldDB" id="A0A7X1XTI0"/>
<dbReference type="PRINTS" id="PR00313">
    <property type="entry name" value="CABNDNGRPT"/>
</dbReference>
<dbReference type="Gene3D" id="2.160.20.160">
    <property type="match status" value="1"/>
</dbReference>
<name>A0A7X1XTI0_9PSED</name>
<dbReference type="Proteomes" id="UP000443000">
    <property type="component" value="Unassembled WGS sequence"/>
</dbReference>
<sequence>MNTLGCRPCFTGSLTTGADTFVGGSSADVFNALTVKADGADASTLTGFDSIDGGAGNDTLNIYSNGVGKENASLPASATIKNIETINVYNQGGTAFSADGLDASKFVGATAINQIGTVAADVTNLAAGTVAGFNGTAATLSVTAAAAAATAAVSLTNVAEAATLEVSAAEGGVLNSVTVSGTRVDATPATPIDDLDLTVTAGKDVESLSINTSINSKLTVTNAGGKVLSTVDASASTGSINYITAGATVANIKTGAGNDTATLIFAGTATANAATLSTGAGNDVLNVNVTKGAATAVTATVDAGEGNDIINVSIDSATNAGVTYNVAAGAGDDTVVITGTVKTTDKIDGGAGTDTVSLVNNAALVADDYIVFNKVLTNFETLKLTVATTDFDASQLAANYTTVDLAADSIVTKVGAQALIANGDVTATANGFVLDADANTVGNQSTYAGTLNITEKLSGTVVASAQTVNLTVEGGKGDAIASNDVVLSGEAKSATVTLSAGTNTQGTAATTDDTLVASTVEITTGTGANGLKDLASLTLSGNGAADVTNADGTKLVNVDASGLNSVAFDGKAAAGLAYSSTNTAAETIKLGAGLDHVTLGASTYGAIDKVQGLNLVLNTAGDALDVTSDTIALDAGAVFTKFTTTQTDLDLALKDAAAGTSSNVVFQMGGNTYIFQDNAGAANHLLDAGDTVVQLTGQVNLDALVHALA</sequence>
<dbReference type="EMBL" id="WIVT01000053">
    <property type="protein sequence ID" value="MQU19292.1"/>
    <property type="molecule type" value="Genomic_DNA"/>
</dbReference>
<protein>
    <recommendedName>
        <fullName evidence="3">Calcium-binding protein</fullName>
    </recommendedName>
</protein>
<dbReference type="RefSeq" id="WP_153405756.1">
    <property type="nucleotide sequence ID" value="NZ_WIVT01000053.1"/>
</dbReference>
<dbReference type="OrthoDB" id="6899401at2"/>
<organism evidence="1 2">
    <name type="scientific">Pseudomonas helleri</name>
    <dbReference type="NCBI Taxonomy" id="1608996"/>
    <lineage>
        <taxon>Bacteria</taxon>
        <taxon>Pseudomonadati</taxon>
        <taxon>Pseudomonadota</taxon>
        <taxon>Gammaproteobacteria</taxon>
        <taxon>Pseudomonadales</taxon>
        <taxon>Pseudomonadaceae</taxon>
        <taxon>Pseudomonas</taxon>
    </lineage>
</organism>
<proteinExistence type="predicted"/>
<evidence type="ECO:0008006" key="3">
    <source>
        <dbReference type="Google" id="ProtNLM"/>
    </source>
</evidence>